<organism evidence="3 4">
    <name type="scientific">Dentiradicibacter hellwigii</name>
    <dbReference type="NCBI Taxonomy" id="3149053"/>
    <lineage>
        <taxon>Bacteria</taxon>
        <taxon>Pseudomonadati</taxon>
        <taxon>Pseudomonadota</taxon>
        <taxon>Betaproteobacteria</taxon>
        <taxon>Rhodocyclales</taxon>
        <taxon>Rhodocyclaceae</taxon>
        <taxon>Dentiradicibacter</taxon>
    </lineage>
</organism>
<proteinExistence type="predicted"/>
<dbReference type="InterPro" id="IPR027417">
    <property type="entry name" value="P-loop_NTPase"/>
</dbReference>
<sequence length="655" mass="73830">MTLTQQFAAYTHWRSQLVEGIDRYKRWLAENELSDAQTGQRFARLLEKLHEDRLYVAFLAEFSRGKSELINAVFFAEYGHRMLPSTAGRTTMCPTELLFDPGKVPCIELLPIETRGSGLGVGEYRRSPEAWRTVPLDIESPEAMHAALRAVSEVLHVPLNVAKALGFAQNAMDNTALDIAADGSVEIPRWRHAIINFPHPLLQQGLVILDTPGLNAIGAEPGLTLSMLPNADATIFVLSADAGVTLSDLTIWKDYISASRGGSKGRMIVLNKIDGLWDELRSPAEINAEIDRQVSTCAVTLGVPTAQIFPVSAQKGLVAKINGDEALLARSRINAFENALVNKLIPAKREIVRENTQAEFADIDLRARNLLEARLSELGEQLAELTELRGKNKGVVGYMMNKIRARKEEFEAALERYYAVRSVFSQLSNQLYGHLGVGVVRRLATATRDTMNEANFSKTLSNAMRHFFLVIRGNLDQAERDVQEIHAMLEAVYRKFVVEHSLKLDTPMTFSLTRYQREIDRLESWCDTHLNTAYQFVTHDKTSVMQKFFGEIAVQMRHNFERANRDAELWLRTIMAPMEVQVHERQKQLKQRLSSIKRIHQATETLEERIDELRQAESDLLQQQQKTERIAQDVLQVFARQPAGVPVGTAHVRAA</sequence>
<dbReference type="PANTHER" id="PTHR43681:SF1">
    <property type="entry name" value="SARCALUMENIN"/>
    <property type="match status" value="1"/>
</dbReference>
<feature type="coiled-coil region" evidence="1">
    <location>
        <begin position="596"/>
        <end position="633"/>
    </location>
</feature>
<name>A0ABV4UB61_9RHOO</name>
<dbReference type="SUPFAM" id="SSF52540">
    <property type="entry name" value="P-loop containing nucleoside triphosphate hydrolases"/>
    <property type="match status" value="1"/>
</dbReference>
<feature type="domain" description="Dynamin N-terminal" evidence="2">
    <location>
        <begin position="56"/>
        <end position="257"/>
    </location>
</feature>
<dbReference type="InterPro" id="IPR045063">
    <property type="entry name" value="Dynamin_N"/>
</dbReference>
<evidence type="ECO:0000256" key="1">
    <source>
        <dbReference type="SAM" id="Coils"/>
    </source>
</evidence>
<dbReference type="Proteomes" id="UP001574673">
    <property type="component" value="Unassembled WGS sequence"/>
</dbReference>
<dbReference type="InterPro" id="IPR051943">
    <property type="entry name" value="TRAFAC_Dynamin-like_GTPase"/>
</dbReference>
<reference evidence="4" key="1">
    <citation type="submission" date="2024-06" db="EMBL/GenBank/DDBJ databases">
        <title>Radixoralia hellwigii gen. nov., sp nov., isolated from a root canal in the human oral cavity.</title>
        <authorList>
            <person name="Bartsch S."/>
            <person name="Wittmer A."/>
            <person name="Schulz A.-K."/>
            <person name="Neumann-Schaal M."/>
            <person name="Wolf J."/>
            <person name="Gronow S."/>
            <person name="Tennert C."/>
            <person name="Haecker G."/>
            <person name="Cieplik F."/>
            <person name="Al-Ahmad A."/>
        </authorList>
    </citation>
    <scope>NUCLEOTIDE SEQUENCE [LARGE SCALE GENOMIC DNA]</scope>
    <source>
        <strain evidence="4">Wk13</strain>
    </source>
</reference>
<dbReference type="Pfam" id="PF00350">
    <property type="entry name" value="Dynamin_N"/>
    <property type="match status" value="1"/>
</dbReference>
<keyword evidence="4" id="KW-1185">Reference proteome</keyword>
<evidence type="ECO:0000313" key="4">
    <source>
        <dbReference type="Proteomes" id="UP001574673"/>
    </source>
</evidence>
<accession>A0ABV4UB61</accession>
<dbReference type="EMBL" id="JBEUWX010000001">
    <property type="protein sequence ID" value="MFA9948951.1"/>
    <property type="molecule type" value="Genomic_DNA"/>
</dbReference>
<dbReference type="RefSeq" id="WP_418890116.1">
    <property type="nucleotide sequence ID" value="NZ_JBEUWX010000001.1"/>
</dbReference>
<evidence type="ECO:0000313" key="3">
    <source>
        <dbReference type="EMBL" id="MFA9948951.1"/>
    </source>
</evidence>
<protein>
    <submittedName>
        <fullName evidence="3">Dynamin family protein</fullName>
    </submittedName>
</protein>
<dbReference type="PANTHER" id="PTHR43681">
    <property type="entry name" value="TRANSMEMBRANE GTPASE FZO"/>
    <property type="match status" value="1"/>
</dbReference>
<dbReference type="Gene3D" id="3.40.50.300">
    <property type="entry name" value="P-loop containing nucleotide triphosphate hydrolases"/>
    <property type="match status" value="1"/>
</dbReference>
<comment type="caution">
    <text evidence="3">The sequence shown here is derived from an EMBL/GenBank/DDBJ whole genome shotgun (WGS) entry which is preliminary data.</text>
</comment>
<gene>
    <name evidence="3" type="ORF">ABCS64_01190</name>
</gene>
<keyword evidence="1" id="KW-0175">Coiled coil</keyword>
<evidence type="ECO:0000259" key="2">
    <source>
        <dbReference type="Pfam" id="PF00350"/>
    </source>
</evidence>